<dbReference type="Proteomes" id="UP001519332">
    <property type="component" value="Unassembled WGS sequence"/>
</dbReference>
<feature type="signal peptide" evidence="1">
    <location>
        <begin position="1"/>
        <end position="19"/>
    </location>
</feature>
<reference evidence="2 3" key="1">
    <citation type="submission" date="2021-03" db="EMBL/GenBank/DDBJ databases">
        <title>Sequencing the genomes of 1000 actinobacteria strains.</title>
        <authorList>
            <person name="Klenk H.-P."/>
        </authorList>
    </citation>
    <scope>NUCLEOTIDE SEQUENCE [LARGE SCALE GENOMIC DNA]</scope>
    <source>
        <strain evidence="2 3">DSM 46670</strain>
    </source>
</reference>
<dbReference type="PROSITE" id="PS51257">
    <property type="entry name" value="PROKAR_LIPOPROTEIN"/>
    <property type="match status" value="1"/>
</dbReference>
<keyword evidence="3" id="KW-1185">Reference proteome</keyword>
<evidence type="ECO:0000313" key="2">
    <source>
        <dbReference type="EMBL" id="MBP2330731.1"/>
    </source>
</evidence>
<feature type="chain" id="PRO_5046738955" description="Sporulation and spore germination" evidence="1">
    <location>
        <begin position="20"/>
        <end position="135"/>
    </location>
</feature>
<accession>A0ABS4U3H1</accession>
<comment type="caution">
    <text evidence="2">The sequence shown here is derived from an EMBL/GenBank/DDBJ whole genome shotgun (WGS) entry which is preliminary data.</text>
</comment>
<organism evidence="2 3">
    <name type="scientific">Kibdelosporangium banguiense</name>
    <dbReference type="NCBI Taxonomy" id="1365924"/>
    <lineage>
        <taxon>Bacteria</taxon>
        <taxon>Bacillati</taxon>
        <taxon>Actinomycetota</taxon>
        <taxon>Actinomycetes</taxon>
        <taxon>Pseudonocardiales</taxon>
        <taxon>Pseudonocardiaceae</taxon>
        <taxon>Kibdelosporangium</taxon>
    </lineage>
</organism>
<keyword evidence="1" id="KW-0732">Signal</keyword>
<dbReference type="EMBL" id="JAGINW010000001">
    <property type="protein sequence ID" value="MBP2330731.1"/>
    <property type="molecule type" value="Genomic_DNA"/>
</dbReference>
<gene>
    <name evidence="2" type="ORF">JOF56_011116</name>
</gene>
<dbReference type="RefSeq" id="WP_209647395.1">
    <property type="nucleotide sequence ID" value="NZ_JAGINW010000001.1"/>
</dbReference>
<protein>
    <recommendedName>
        <fullName evidence="4">Sporulation and spore germination</fullName>
    </recommendedName>
</protein>
<evidence type="ECO:0000313" key="3">
    <source>
        <dbReference type="Proteomes" id="UP001519332"/>
    </source>
</evidence>
<evidence type="ECO:0000256" key="1">
    <source>
        <dbReference type="SAM" id="SignalP"/>
    </source>
</evidence>
<evidence type="ECO:0008006" key="4">
    <source>
        <dbReference type="Google" id="ProtNLM"/>
    </source>
</evidence>
<name>A0ABS4U3H1_9PSEU</name>
<sequence length="135" mass="13762">MKRLLLALLVLLAGCGVQPTDPITGNPSTGAMVYLIQLGSPTPVLRPTPFQARPNDSLSLLADSLTAAERDAGFTNEVPNTASPITIAGSTITLQVDPNSLSALAVAQIACTAAVSRPVTLTGGGQTRGPTRCPV</sequence>
<proteinExistence type="predicted"/>